<dbReference type="KEGG" id="kic:KCMC57_64870"/>
<name>A0AB33K3G0_9ACTN</name>
<organism evidence="1">
    <name type="scientific">Kitasatospora sp. CMC57</name>
    <dbReference type="NCBI Taxonomy" id="3231513"/>
    <lineage>
        <taxon>Bacteria</taxon>
        <taxon>Bacillati</taxon>
        <taxon>Actinomycetota</taxon>
        <taxon>Actinomycetes</taxon>
        <taxon>Kitasatosporales</taxon>
        <taxon>Streptomycetaceae</taxon>
        <taxon>Kitasatospora</taxon>
    </lineage>
</organism>
<protein>
    <submittedName>
        <fullName evidence="1">Uncharacterized protein</fullName>
    </submittedName>
</protein>
<proteinExistence type="predicted"/>
<evidence type="ECO:0000313" key="1">
    <source>
        <dbReference type="EMBL" id="BFP50119.1"/>
    </source>
</evidence>
<gene>
    <name evidence="1" type="ORF">KCMC57_64870</name>
</gene>
<dbReference type="EMBL" id="AP035882">
    <property type="protein sequence ID" value="BFP50119.1"/>
    <property type="molecule type" value="Genomic_DNA"/>
</dbReference>
<geneLocation type="plasmid" evidence="1">
    <name>pCMC57_01</name>
</geneLocation>
<dbReference type="AlphaFoldDB" id="A0AB33K3G0"/>
<dbReference type="RefSeq" id="WP_407992355.1">
    <property type="nucleotide sequence ID" value="NZ_AP035882.1"/>
</dbReference>
<keyword evidence="1" id="KW-0614">Plasmid</keyword>
<reference evidence="1" key="1">
    <citation type="submission" date="2024-07" db="EMBL/GenBank/DDBJ databases">
        <title>Complete genome sequences of cellulolytic bacteria, Kitasatospora sp. CMC57 and Streptomyces sp. CMC78, isolated from Japanese agricultural soil.</title>
        <authorList>
            <person name="Hashimoto T."/>
            <person name="Ito M."/>
            <person name="Iwamoto M."/>
            <person name="Fukahori D."/>
            <person name="Shoda T."/>
            <person name="Sakoda M."/>
            <person name="Morohoshi T."/>
            <person name="Mitsuboshi M."/>
            <person name="Nishizawa T."/>
        </authorList>
    </citation>
    <scope>NUCLEOTIDE SEQUENCE</scope>
    <source>
        <strain evidence="1">CMC57</strain>
        <plasmid evidence="1">pCMC57_01</plasmid>
    </source>
</reference>
<accession>A0AB33K3G0</accession>
<sequence length="164" mass="18270">MTDDIQNPTADLSDYDWLEFECFASKVDSEGFTYAYENYSPDFEATDMQELASDMGKFRAYFRANAGLVEQWYDAIGGERACDLHNAHVDETRQRANDACLWGVRCTDGYVVHEPSESERDAFVAATLANPSYRQPAALLRRDVPGGEWVETVIAEAASASSNA</sequence>